<accession>A0ABN8S358</accession>
<proteinExistence type="predicted"/>
<name>A0ABN8S358_9CNID</name>
<evidence type="ECO:0000313" key="2">
    <source>
        <dbReference type="EMBL" id="CAH3185136.1"/>
    </source>
</evidence>
<protein>
    <submittedName>
        <fullName evidence="2">Uncharacterized protein</fullName>
    </submittedName>
</protein>
<evidence type="ECO:0000256" key="1">
    <source>
        <dbReference type="SAM" id="MobiDB-lite"/>
    </source>
</evidence>
<dbReference type="EMBL" id="CALNXI010002237">
    <property type="protein sequence ID" value="CAH3185136.1"/>
    <property type="molecule type" value="Genomic_DNA"/>
</dbReference>
<reference evidence="2 3" key="1">
    <citation type="submission" date="2022-05" db="EMBL/GenBank/DDBJ databases">
        <authorList>
            <consortium name="Genoscope - CEA"/>
            <person name="William W."/>
        </authorList>
    </citation>
    <scope>NUCLEOTIDE SEQUENCE [LARGE SCALE GENOMIC DNA]</scope>
</reference>
<keyword evidence="3" id="KW-1185">Reference proteome</keyword>
<comment type="caution">
    <text evidence="2">The sequence shown here is derived from an EMBL/GenBank/DDBJ whole genome shotgun (WGS) entry which is preliminary data.</text>
</comment>
<feature type="region of interest" description="Disordered" evidence="1">
    <location>
        <begin position="205"/>
        <end position="227"/>
    </location>
</feature>
<evidence type="ECO:0000313" key="3">
    <source>
        <dbReference type="Proteomes" id="UP001159427"/>
    </source>
</evidence>
<dbReference type="Proteomes" id="UP001159427">
    <property type="component" value="Unassembled WGS sequence"/>
</dbReference>
<sequence length="301" mass="34008">MLLLGNNPCQDSIEIKELSSGDRTINYNSSTDKCDSRDSEIGNDWSKWYKITGNAGNALRVNAPPRYRCGGKVQGYLIENHPVPSDGVVNLQLCIQNPSELCYRRKEISVVNCGSFYLYQLQKVRNNCDLTWRYCTNGRGKHLPIKCNHNHNDDLDHNHDVIKPFSISILQIPQQGLPQAPQEVLQVPQQALPQAPQEVLQKLPQPPRQVPQEPPQPQDQVLQQKRKDKPITMHVPTLCDRFLVFLLLLSTPTIWFSLDHERYVSDGVISGIGTLFSLDHKIYASDPDSDSDSDSVASENK</sequence>
<feature type="non-terminal residue" evidence="2">
    <location>
        <position position="301"/>
    </location>
</feature>
<feature type="compositionally biased region" description="Pro residues" evidence="1">
    <location>
        <begin position="205"/>
        <end position="217"/>
    </location>
</feature>
<gene>
    <name evidence="2" type="ORF">PEVE_00015925</name>
</gene>
<organism evidence="2 3">
    <name type="scientific">Porites evermanni</name>
    <dbReference type="NCBI Taxonomy" id="104178"/>
    <lineage>
        <taxon>Eukaryota</taxon>
        <taxon>Metazoa</taxon>
        <taxon>Cnidaria</taxon>
        <taxon>Anthozoa</taxon>
        <taxon>Hexacorallia</taxon>
        <taxon>Scleractinia</taxon>
        <taxon>Fungiina</taxon>
        <taxon>Poritidae</taxon>
        <taxon>Porites</taxon>
    </lineage>
</organism>